<reference evidence="1" key="1">
    <citation type="submission" date="2022-08" db="EMBL/GenBank/DDBJ databases">
        <title>Novel sulphate-reducing endosymbionts in the free-living metamonad Anaeramoeba.</title>
        <authorList>
            <person name="Jerlstrom-Hultqvist J."/>
            <person name="Cepicka I."/>
            <person name="Gallot-Lavallee L."/>
            <person name="Salas-Leiva D."/>
            <person name="Curtis B.A."/>
            <person name="Zahonova K."/>
            <person name="Pipaliya S."/>
            <person name="Dacks J."/>
            <person name="Roger A.J."/>
        </authorList>
    </citation>
    <scope>NUCLEOTIDE SEQUENCE</scope>
    <source>
        <strain evidence="1">Busselton2</strain>
    </source>
</reference>
<protein>
    <submittedName>
        <fullName evidence="1">Uncharacterized protein</fullName>
    </submittedName>
</protein>
<sequence length="442" mass="51409">MTEKETNPNNENEIEIEQAKQKLLKKLNVILEQSNLEETQMQIGTNLETFSFPRFDNDFKEIKDLLSEEQQNKTEFVNNFYNDQISGFEKKVTLIRQQIEIGQELLQNKNDLDREEKILKFCKQNPLDQKDEELNHLFFQNSKLNSLLSTIKSFGRVETKSIDEIKVLLLCLEGDEYLFLEQLVESCKYIQKNDVINLFKSPLPDLETLCMYDSIVLCCDRVLEEEFPFEKQEELQSNEKDLFEENEFQNNVQLERHSIDLKKLGDDLFHYVKQGGGLVLFAPFLLEIDGPIEAKGSLFETGVLPITKGKILGLKSDPKSKEIQISEFVSPNHRIVKGISHFSKDFFSIRVDSTIDQNGIVNDIAQWEDTTPLIASRNYELGKIVVLNYWPLSQDVLKQNKTENKSNQYNINKIFLGYKFLDQAIIDSIIELHFPEKEEIIN</sequence>
<dbReference type="AlphaFoldDB" id="A0AAV7YAD7"/>
<evidence type="ECO:0000313" key="2">
    <source>
        <dbReference type="Proteomes" id="UP001146793"/>
    </source>
</evidence>
<dbReference type="InterPro" id="IPR029062">
    <property type="entry name" value="Class_I_gatase-like"/>
</dbReference>
<accession>A0AAV7YAD7</accession>
<dbReference type="Proteomes" id="UP001146793">
    <property type="component" value="Unassembled WGS sequence"/>
</dbReference>
<name>A0AAV7YAD7_9EUKA</name>
<evidence type="ECO:0000313" key="1">
    <source>
        <dbReference type="EMBL" id="KAJ3425584.1"/>
    </source>
</evidence>
<organism evidence="1 2">
    <name type="scientific">Anaeramoeba flamelloides</name>
    <dbReference type="NCBI Taxonomy" id="1746091"/>
    <lineage>
        <taxon>Eukaryota</taxon>
        <taxon>Metamonada</taxon>
        <taxon>Anaeramoebidae</taxon>
        <taxon>Anaeramoeba</taxon>
    </lineage>
</organism>
<dbReference type="EMBL" id="JANTQA010000070">
    <property type="protein sequence ID" value="KAJ3425584.1"/>
    <property type="molecule type" value="Genomic_DNA"/>
</dbReference>
<proteinExistence type="predicted"/>
<gene>
    <name evidence="1" type="ORF">M0812_28029</name>
</gene>
<comment type="caution">
    <text evidence="1">The sequence shown here is derived from an EMBL/GenBank/DDBJ whole genome shotgun (WGS) entry which is preliminary data.</text>
</comment>
<dbReference type="SUPFAM" id="SSF52317">
    <property type="entry name" value="Class I glutamine amidotransferase-like"/>
    <property type="match status" value="1"/>
</dbReference>